<protein>
    <submittedName>
        <fullName evidence="9">Ribonuclease G or E</fullName>
    </submittedName>
</protein>
<evidence type="ECO:0000256" key="7">
    <source>
        <dbReference type="ARBA" id="ARBA00022884"/>
    </source>
</evidence>
<dbReference type="InterPro" id="IPR019307">
    <property type="entry name" value="RNA-bd_AU-1/RNase_E/G"/>
</dbReference>
<keyword evidence="6" id="KW-0460">Magnesium</keyword>
<dbReference type="GO" id="GO:0004519">
    <property type="term" value="F:endonuclease activity"/>
    <property type="evidence" value="ECO:0007669"/>
    <property type="project" value="UniProtKB-KW"/>
</dbReference>
<evidence type="ECO:0000256" key="6">
    <source>
        <dbReference type="ARBA" id="ARBA00022842"/>
    </source>
</evidence>
<reference evidence="9 10" key="1">
    <citation type="submission" date="2016-10" db="EMBL/GenBank/DDBJ databases">
        <authorList>
            <person name="Varghese N."/>
            <person name="Submissions S."/>
        </authorList>
    </citation>
    <scope>NUCLEOTIDE SEQUENCE [LARGE SCALE GENOMIC DNA]</scope>
    <source>
        <strain evidence="9 10">DSM 18839</strain>
    </source>
</reference>
<proteinExistence type="predicted"/>
<comment type="caution">
    <text evidence="9">The sequence shown here is derived from an EMBL/GenBank/DDBJ whole genome shotgun (WGS) entry which is preliminary data.</text>
</comment>
<dbReference type="GO" id="GO:0046872">
    <property type="term" value="F:metal ion binding"/>
    <property type="evidence" value="ECO:0007669"/>
    <property type="project" value="UniProtKB-KW"/>
</dbReference>
<dbReference type="RefSeq" id="WP_093154490.1">
    <property type="nucleotide sequence ID" value="NZ_FNBW01000022.1"/>
</dbReference>
<keyword evidence="4" id="KW-0255">Endonuclease</keyword>
<dbReference type="EMBL" id="FNBW01000022">
    <property type="protein sequence ID" value="SDG55904.1"/>
    <property type="molecule type" value="Genomic_DNA"/>
</dbReference>
<keyword evidence="3" id="KW-0479">Metal-binding</keyword>
<keyword evidence="2" id="KW-0540">Nuclease</keyword>
<dbReference type="Pfam" id="PF10150">
    <property type="entry name" value="RNase_E_G"/>
    <property type="match status" value="2"/>
</dbReference>
<keyword evidence="7" id="KW-0694">RNA-binding</keyword>
<sequence length="422" mass="43723">MSPAGRAILHATPGVTRVLFLQGGEIVEIWVEGDDAPSLIGGVALVTARTAGGASVADLPTGSGYLRDGRANDGEKLIVQVTGDGPGGKRAVLRRRVELAGDGVVLTPFQPELGIAATVTGKARRAAIRTAVALALPDGIGAMVRSAGADRHLEDLAAEAARLAGLWQMITDKATLETPPCWLLPPPDLADRAAAHLPGAEIVVDRDGAAFRAAGGEEALDRALARSVAVADGIALVVEEAETATLIDVNLARSPRGEALVGANIQAAVGAAAVARLRGLRGTLLIDPPRMRGRADRDRVAAALAEATASDPAPWQILGWTPGGMLECLRESPRRPLSEDMLSPLGERRRSARARAWTALARLAREVGGIARPRLSVPEDVAGWLEGPGAFIVAAERRRLGALTVAADPTLGPEDSRIDGNG</sequence>
<feature type="domain" description="RNA-binding protein AU-1/Ribonuclease E/G" evidence="8">
    <location>
        <begin position="208"/>
        <end position="331"/>
    </location>
</feature>
<dbReference type="GO" id="GO:0006364">
    <property type="term" value="P:rRNA processing"/>
    <property type="evidence" value="ECO:0007669"/>
    <property type="project" value="TreeGrafter"/>
</dbReference>
<organism evidence="9 10">
    <name type="scientific">Thalassobaculum litoreum DSM 18839</name>
    <dbReference type="NCBI Taxonomy" id="1123362"/>
    <lineage>
        <taxon>Bacteria</taxon>
        <taxon>Pseudomonadati</taxon>
        <taxon>Pseudomonadota</taxon>
        <taxon>Alphaproteobacteria</taxon>
        <taxon>Rhodospirillales</taxon>
        <taxon>Thalassobaculaceae</taxon>
        <taxon>Thalassobaculum</taxon>
    </lineage>
</organism>
<evidence type="ECO:0000256" key="3">
    <source>
        <dbReference type="ARBA" id="ARBA00022723"/>
    </source>
</evidence>
<dbReference type="Proteomes" id="UP000198615">
    <property type="component" value="Unassembled WGS sequence"/>
</dbReference>
<comment type="cofactor">
    <cofactor evidence="1">
        <name>Mg(2+)</name>
        <dbReference type="ChEBI" id="CHEBI:18420"/>
    </cofactor>
</comment>
<accession>A0A8G2EYH0</accession>
<dbReference type="GO" id="GO:0005737">
    <property type="term" value="C:cytoplasm"/>
    <property type="evidence" value="ECO:0007669"/>
    <property type="project" value="TreeGrafter"/>
</dbReference>
<dbReference type="OrthoDB" id="9804278at2"/>
<evidence type="ECO:0000313" key="9">
    <source>
        <dbReference type="EMBL" id="SDG55904.1"/>
    </source>
</evidence>
<evidence type="ECO:0000256" key="4">
    <source>
        <dbReference type="ARBA" id="ARBA00022759"/>
    </source>
</evidence>
<dbReference type="GO" id="GO:0004540">
    <property type="term" value="F:RNA nuclease activity"/>
    <property type="evidence" value="ECO:0007669"/>
    <property type="project" value="InterPro"/>
</dbReference>
<dbReference type="GO" id="GO:0016787">
    <property type="term" value="F:hydrolase activity"/>
    <property type="evidence" value="ECO:0007669"/>
    <property type="project" value="UniProtKB-KW"/>
</dbReference>
<dbReference type="PANTHER" id="PTHR30001">
    <property type="entry name" value="RIBONUCLEASE"/>
    <property type="match status" value="1"/>
</dbReference>
<dbReference type="GO" id="GO:0003723">
    <property type="term" value="F:RNA binding"/>
    <property type="evidence" value="ECO:0007669"/>
    <property type="project" value="UniProtKB-KW"/>
</dbReference>
<dbReference type="PANTHER" id="PTHR30001:SF1">
    <property type="entry name" value="RIBONUCLEASE E_G-LIKE PROTEIN, CHLOROPLASTIC"/>
    <property type="match status" value="1"/>
</dbReference>
<feature type="domain" description="RNA-binding protein AU-1/Ribonuclease E/G" evidence="8">
    <location>
        <begin position="99"/>
        <end position="197"/>
    </location>
</feature>
<dbReference type="InterPro" id="IPR004659">
    <property type="entry name" value="RNase_E/G"/>
</dbReference>
<evidence type="ECO:0000256" key="5">
    <source>
        <dbReference type="ARBA" id="ARBA00022801"/>
    </source>
</evidence>
<evidence type="ECO:0000259" key="8">
    <source>
        <dbReference type="Pfam" id="PF10150"/>
    </source>
</evidence>
<evidence type="ECO:0000256" key="2">
    <source>
        <dbReference type="ARBA" id="ARBA00022722"/>
    </source>
</evidence>
<evidence type="ECO:0000313" key="10">
    <source>
        <dbReference type="Proteomes" id="UP000198615"/>
    </source>
</evidence>
<keyword evidence="10" id="KW-1185">Reference proteome</keyword>
<keyword evidence="5" id="KW-0378">Hydrolase</keyword>
<gene>
    <name evidence="9" type="ORF">SAMN05660686_04847</name>
</gene>
<dbReference type="AlphaFoldDB" id="A0A8G2EYH0"/>
<name>A0A8G2EYH0_9PROT</name>
<evidence type="ECO:0000256" key="1">
    <source>
        <dbReference type="ARBA" id="ARBA00001946"/>
    </source>
</evidence>